<evidence type="ECO:0000256" key="5">
    <source>
        <dbReference type="ARBA" id="ARBA00023085"/>
    </source>
</evidence>
<comment type="similarity">
    <text evidence="2">Belongs to the pectinesterase family.</text>
</comment>
<dbReference type="OrthoDB" id="2019149at2759"/>
<dbReference type="EMBL" id="JACEFO010001880">
    <property type="protein sequence ID" value="KAF8697004.1"/>
    <property type="molecule type" value="Genomic_DNA"/>
</dbReference>
<evidence type="ECO:0000259" key="9">
    <source>
        <dbReference type="Pfam" id="PF01095"/>
    </source>
</evidence>
<dbReference type="PANTHER" id="PTHR31321">
    <property type="entry name" value="ACYL-COA THIOESTER HYDROLASE YBHC-RELATED"/>
    <property type="match status" value="1"/>
</dbReference>
<comment type="function">
    <text evidence="8">Acts in the modification of cell walls via demethylesterification of cell wall pectin.</text>
</comment>
<dbReference type="InterPro" id="IPR011050">
    <property type="entry name" value="Pectin_lyase_fold/virulence"/>
</dbReference>
<dbReference type="GO" id="GO:0045490">
    <property type="term" value="P:pectin catabolic process"/>
    <property type="evidence" value="ECO:0007669"/>
    <property type="project" value="UniProtKB-UniPathway"/>
</dbReference>
<keyword evidence="6" id="KW-0325">Glycoprotein</keyword>
<comment type="pathway">
    <text evidence="1">Glycan metabolism; pectin degradation; 2-dehydro-3-deoxy-D-gluconate from pectin: step 1/5.</text>
</comment>
<accession>A0A835ENU1</accession>
<evidence type="ECO:0000256" key="4">
    <source>
        <dbReference type="ARBA" id="ARBA00022801"/>
    </source>
</evidence>
<keyword evidence="11" id="KW-1185">Reference proteome</keyword>
<dbReference type="UniPathway" id="UPA00545">
    <property type="reaction ID" value="UER00823"/>
</dbReference>
<name>A0A835ENU1_9POAL</name>
<keyword evidence="4" id="KW-0378">Hydrolase</keyword>
<comment type="catalytic activity">
    <reaction evidence="7">
        <text>[(1-&gt;4)-alpha-D-galacturonosyl methyl ester](n) + n H2O = [(1-&gt;4)-alpha-D-galacturonosyl](n) + n methanol + n H(+)</text>
        <dbReference type="Rhea" id="RHEA:22380"/>
        <dbReference type="Rhea" id="RHEA-COMP:14570"/>
        <dbReference type="Rhea" id="RHEA-COMP:14573"/>
        <dbReference type="ChEBI" id="CHEBI:15377"/>
        <dbReference type="ChEBI" id="CHEBI:15378"/>
        <dbReference type="ChEBI" id="CHEBI:17790"/>
        <dbReference type="ChEBI" id="CHEBI:140522"/>
        <dbReference type="ChEBI" id="CHEBI:140523"/>
        <dbReference type="EC" id="3.1.1.11"/>
    </reaction>
</comment>
<dbReference type="EC" id="3.1.1.11" evidence="3"/>
<sequence>MPSARIVFRDLYRSTSMLLNRVDSPAGWAAALLALVVVCGLCSAASSGSQDGMAREDEMLGSRQLVVVTVDQSGRGDHRRIQDAIDAAPANDDYSGSSVVIRIKPGVYRQVELVQSEQEKVVVDKPGITLVGTSASSTVITWNESWATAESPTVSVLASDFITKRITFQNTFGTSGPAVAMRVAGDRAAFYGCRFVSFQDTLLDDTGRHYYRGCYVQGGTDFIFGNGKALFDKCHLHSTSPPGAGGAFTAHRRSSESEDTGFSFVGCKLTGLGVGTSILGRPWGPYSRVVFALSFMSSTVRPEGWDDWSDPAKQRTAFYGQYQCYGEGSKTDGRVAWSHDMSQAQAAPFITKAWVGGQEWLR</sequence>
<dbReference type="AlphaFoldDB" id="A0A835ENU1"/>
<dbReference type="FunFam" id="2.160.20.10:FF:000013">
    <property type="entry name" value="Pectinesterase"/>
    <property type="match status" value="1"/>
</dbReference>
<gene>
    <name evidence="10" type="ORF">HU200_036653</name>
</gene>
<dbReference type="InterPro" id="IPR012334">
    <property type="entry name" value="Pectin_lyas_fold"/>
</dbReference>
<dbReference type="PANTHER" id="PTHR31321:SF72">
    <property type="entry name" value="PECTINESTERASE 11-RELATED"/>
    <property type="match status" value="1"/>
</dbReference>
<evidence type="ECO:0000256" key="3">
    <source>
        <dbReference type="ARBA" id="ARBA00013229"/>
    </source>
</evidence>
<reference evidence="10" key="1">
    <citation type="submission" date="2020-07" db="EMBL/GenBank/DDBJ databases">
        <title>Genome sequence and genetic diversity analysis of an under-domesticated orphan crop, white fonio (Digitaria exilis).</title>
        <authorList>
            <person name="Bennetzen J.L."/>
            <person name="Chen S."/>
            <person name="Ma X."/>
            <person name="Wang X."/>
            <person name="Yssel A.E.J."/>
            <person name="Chaluvadi S.R."/>
            <person name="Johnson M."/>
            <person name="Gangashetty P."/>
            <person name="Hamidou F."/>
            <person name="Sanogo M.D."/>
            <person name="Zwaenepoel A."/>
            <person name="Wallace J."/>
            <person name="Van De Peer Y."/>
            <person name="Van Deynze A."/>
        </authorList>
    </citation>
    <scope>NUCLEOTIDE SEQUENCE</scope>
    <source>
        <tissue evidence="10">Leaves</tissue>
    </source>
</reference>
<comment type="caution">
    <text evidence="10">The sequence shown here is derived from an EMBL/GenBank/DDBJ whole genome shotgun (WGS) entry which is preliminary data.</text>
</comment>
<evidence type="ECO:0000313" key="11">
    <source>
        <dbReference type="Proteomes" id="UP000636709"/>
    </source>
</evidence>
<proteinExistence type="inferred from homology"/>
<evidence type="ECO:0000256" key="7">
    <source>
        <dbReference type="ARBA" id="ARBA00047928"/>
    </source>
</evidence>
<dbReference type="GO" id="GO:0030599">
    <property type="term" value="F:pectinesterase activity"/>
    <property type="evidence" value="ECO:0007669"/>
    <property type="project" value="UniProtKB-EC"/>
</dbReference>
<dbReference type="InterPro" id="IPR000070">
    <property type="entry name" value="Pectinesterase_cat"/>
</dbReference>
<evidence type="ECO:0000256" key="1">
    <source>
        <dbReference type="ARBA" id="ARBA00005184"/>
    </source>
</evidence>
<evidence type="ECO:0000256" key="8">
    <source>
        <dbReference type="ARBA" id="ARBA00057335"/>
    </source>
</evidence>
<keyword evidence="5" id="KW-0063">Aspartyl esterase</keyword>
<evidence type="ECO:0000313" key="10">
    <source>
        <dbReference type="EMBL" id="KAF8697004.1"/>
    </source>
</evidence>
<organism evidence="10 11">
    <name type="scientific">Digitaria exilis</name>
    <dbReference type="NCBI Taxonomy" id="1010633"/>
    <lineage>
        <taxon>Eukaryota</taxon>
        <taxon>Viridiplantae</taxon>
        <taxon>Streptophyta</taxon>
        <taxon>Embryophyta</taxon>
        <taxon>Tracheophyta</taxon>
        <taxon>Spermatophyta</taxon>
        <taxon>Magnoliopsida</taxon>
        <taxon>Liliopsida</taxon>
        <taxon>Poales</taxon>
        <taxon>Poaceae</taxon>
        <taxon>PACMAD clade</taxon>
        <taxon>Panicoideae</taxon>
        <taxon>Panicodae</taxon>
        <taxon>Paniceae</taxon>
        <taxon>Anthephorinae</taxon>
        <taxon>Digitaria</taxon>
    </lineage>
</organism>
<dbReference type="GO" id="GO:0042545">
    <property type="term" value="P:cell wall modification"/>
    <property type="evidence" value="ECO:0007669"/>
    <property type="project" value="InterPro"/>
</dbReference>
<dbReference type="Pfam" id="PF01095">
    <property type="entry name" value="Pectinesterase"/>
    <property type="match status" value="1"/>
</dbReference>
<protein>
    <recommendedName>
        <fullName evidence="3">pectinesterase</fullName>
        <ecNumber evidence="3">3.1.1.11</ecNumber>
    </recommendedName>
</protein>
<dbReference type="Proteomes" id="UP000636709">
    <property type="component" value="Unassembled WGS sequence"/>
</dbReference>
<dbReference type="Gene3D" id="2.160.20.10">
    <property type="entry name" value="Single-stranded right-handed beta-helix, Pectin lyase-like"/>
    <property type="match status" value="1"/>
</dbReference>
<evidence type="ECO:0000256" key="6">
    <source>
        <dbReference type="ARBA" id="ARBA00023180"/>
    </source>
</evidence>
<evidence type="ECO:0000256" key="2">
    <source>
        <dbReference type="ARBA" id="ARBA00008891"/>
    </source>
</evidence>
<feature type="domain" description="Pectinesterase catalytic" evidence="9">
    <location>
        <begin position="68"/>
        <end position="357"/>
    </location>
</feature>
<dbReference type="SUPFAM" id="SSF51126">
    <property type="entry name" value="Pectin lyase-like"/>
    <property type="match status" value="1"/>
</dbReference>